<dbReference type="OrthoDB" id="47801at2759"/>
<dbReference type="STRING" id="33097.A0A150H2E1"/>
<accession>A0A150H2E1</accession>
<sequence length="917" mass="93445">MDPPAQDGDFMDDDMELQLALALSLQETTAADLGAATPAAAGAPAQGPGAAPPNPAGAGGAPNFGDLAALLSQGLQAAAAPPPPAPAAAVPPPATAPQQAAAPAAGGGGGGGQDFLASLLQQFLAAQAMPGGAAGAPHHHGAAPPAAAATTAGTGGGRAATARSALQPTAVPLPGWAAKLRSWHSSGRAPEAFHAASVTLDGPEQVAAVAAFLGEALQVKAVTDSAALGAGGALFLKTSTAAGGGRELSADSVRSLVSSALLQRRVAPRERLQALHRAHDALPAAASLPGGGAGGVAAALDLVVGVLCREAWGLLRDDGADLYSDTGANTAAFADALAGGVSGMCEPFLEGLLDAAGERGAAVWARLARECACSTDLLLADVEAAARVRPPQAARQLESGCVLAPLLGASPYPSGQDALNFKVVSPARSTFLETRGYPKIASAGTSCRTVLQSMMARVQDGAGHLMLRLSRVKDGGLAREALLSWVAAVGRSNLVRLAFGETAEMRTQQDVGDFLAGGSDGFLLNVTGGCLRLAQPFVAGWLDLYRSGHDPVAAATSGAPAPAAGPRWSDLFDKHLRPDYYRTQRHRLGDLSQVFNATGSRGAGGFSLDDDAPSTAPPLLAQARAGLDWVAWLVRGGAGPPAASLSLVPEYAAGDALDWLTHVLYAGRADLVAAKPIAVIMRAVVSLLNANDVVRGAMLQNKIVNLLLAMLASQIHNVQSREARGLALAPDRMSTGERALVGAVLGAPVTQRQLVPALLRAHVNADLVVGLDVDKDAYDKYGMRHHIDKILDELIKDAVLKRCLTDLAAANEPAAGAGAGPGAAASSGVEAGLFSDYASGIVNTVMHYFKDGLDRLADIYAIERSKADAAAWAALPAEERQRKEDFYRGQQRAASGFLSMGVANLKWLITLTGPSEL</sequence>
<dbReference type="EMBL" id="LSYV01000003">
    <property type="protein sequence ID" value="KXZ55998.1"/>
    <property type="molecule type" value="Genomic_DNA"/>
</dbReference>
<keyword evidence="4" id="KW-0833">Ubl conjugation pathway</keyword>
<dbReference type="Pfam" id="PF10408">
    <property type="entry name" value="Ufd2P_core"/>
    <property type="match status" value="2"/>
</dbReference>
<evidence type="ECO:0000313" key="8">
    <source>
        <dbReference type="EMBL" id="KXZ55998.1"/>
    </source>
</evidence>
<protein>
    <recommendedName>
        <fullName evidence="7">Ubiquitin conjugation factor E4 core domain-containing protein</fullName>
    </recommendedName>
</protein>
<dbReference type="PROSITE" id="PS50330">
    <property type="entry name" value="UIM"/>
    <property type="match status" value="1"/>
</dbReference>
<dbReference type="GO" id="GO:0000209">
    <property type="term" value="P:protein polyubiquitination"/>
    <property type="evidence" value="ECO:0007669"/>
    <property type="project" value="TreeGrafter"/>
</dbReference>
<dbReference type="GO" id="GO:0000151">
    <property type="term" value="C:ubiquitin ligase complex"/>
    <property type="evidence" value="ECO:0007669"/>
    <property type="project" value="InterPro"/>
</dbReference>
<dbReference type="InterPro" id="IPR019474">
    <property type="entry name" value="Ub_conjug_fac_E4_core"/>
</dbReference>
<evidence type="ECO:0000256" key="3">
    <source>
        <dbReference type="ARBA" id="ARBA00022679"/>
    </source>
</evidence>
<feature type="compositionally biased region" description="Pro residues" evidence="6">
    <location>
        <begin position="80"/>
        <end position="95"/>
    </location>
</feature>
<dbReference type="PANTHER" id="PTHR13931:SF2">
    <property type="entry name" value="UBIQUITIN CONJUGATION FACTOR E4 B"/>
    <property type="match status" value="1"/>
</dbReference>
<evidence type="ECO:0000256" key="4">
    <source>
        <dbReference type="ARBA" id="ARBA00022786"/>
    </source>
</evidence>
<feature type="region of interest" description="Disordered" evidence="6">
    <location>
        <begin position="75"/>
        <end position="110"/>
    </location>
</feature>
<comment type="pathway">
    <text evidence="2">Protein modification; protein ubiquitination.</text>
</comment>
<dbReference type="Proteomes" id="UP000075714">
    <property type="component" value="Unassembled WGS sequence"/>
</dbReference>
<proteinExistence type="predicted"/>
<keyword evidence="5" id="KW-0539">Nucleus</keyword>
<feature type="compositionally biased region" description="Low complexity" evidence="6">
    <location>
        <begin position="39"/>
        <end position="49"/>
    </location>
</feature>
<organism evidence="8 9">
    <name type="scientific">Gonium pectorale</name>
    <name type="common">Green alga</name>
    <dbReference type="NCBI Taxonomy" id="33097"/>
    <lineage>
        <taxon>Eukaryota</taxon>
        <taxon>Viridiplantae</taxon>
        <taxon>Chlorophyta</taxon>
        <taxon>core chlorophytes</taxon>
        <taxon>Chlorophyceae</taxon>
        <taxon>CS clade</taxon>
        <taxon>Chlamydomonadales</taxon>
        <taxon>Volvocaceae</taxon>
        <taxon>Gonium</taxon>
    </lineage>
</organism>
<feature type="domain" description="Ubiquitin conjugation factor E4 core" evidence="7">
    <location>
        <begin position="643"/>
        <end position="912"/>
    </location>
</feature>
<evidence type="ECO:0000259" key="7">
    <source>
        <dbReference type="Pfam" id="PF10408"/>
    </source>
</evidence>
<keyword evidence="3" id="KW-0808">Transferase</keyword>
<dbReference type="UniPathway" id="UPA00143"/>
<dbReference type="GO" id="GO:0005634">
    <property type="term" value="C:nucleus"/>
    <property type="evidence" value="ECO:0007669"/>
    <property type="project" value="UniProtKB-SubCell"/>
</dbReference>
<comment type="caution">
    <text evidence="8">The sequence shown here is derived from an EMBL/GenBank/DDBJ whole genome shotgun (WGS) entry which is preliminary data.</text>
</comment>
<evidence type="ECO:0000256" key="2">
    <source>
        <dbReference type="ARBA" id="ARBA00004906"/>
    </source>
</evidence>
<feature type="domain" description="Ubiquitin conjugation factor E4 core" evidence="7">
    <location>
        <begin position="403"/>
        <end position="538"/>
    </location>
</feature>
<dbReference type="InterPro" id="IPR003903">
    <property type="entry name" value="UIM_dom"/>
</dbReference>
<feature type="region of interest" description="Disordered" evidence="6">
    <location>
        <begin position="39"/>
        <end position="63"/>
    </location>
</feature>
<comment type="subcellular location">
    <subcellularLocation>
        <location evidence="1">Nucleus</location>
    </subcellularLocation>
</comment>
<reference evidence="9" key="1">
    <citation type="journal article" date="2016" name="Nat. Commun.">
        <title>The Gonium pectorale genome demonstrates co-option of cell cycle regulation during the evolution of multicellularity.</title>
        <authorList>
            <person name="Hanschen E.R."/>
            <person name="Marriage T.N."/>
            <person name="Ferris P.J."/>
            <person name="Hamaji T."/>
            <person name="Toyoda A."/>
            <person name="Fujiyama A."/>
            <person name="Neme R."/>
            <person name="Noguchi H."/>
            <person name="Minakuchi Y."/>
            <person name="Suzuki M."/>
            <person name="Kawai-Toyooka H."/>
            <person name="Smith D.R."/>
            <person name="Sparks H."/>
            <person name="Anderson J."/>
            <person name="Bakaric R."/>
            <person name="Luria V."/>
            <person name="Karger A."/>
            <person name="Kirschner M.W."/>
            <person name="Durand P.M."/>
            <person name="Michod R.E."/>
            <person name="Nozaki H."/>
            <person name="Olson B.J."/>
        </authorList>
    </citation>
    <scope>NUCLEOTIDE SEQUENCE [LARGE SCALE GENOMIC DNA]</scope>
    <source>
        <strain evidence="9">NIES-2863</strain>
    </source>
</reference>
<dbReference type="GO" id="GO:0034450">
    <property type="term" value="F:ubiquitin-ubiquitin ligase activity"/>
    <property type="evidence" value="ECO:0007669"/>
    <property type="project" value="InterPro"/>
</dbReference>
<dbReference type="PANTHER" id="PTHR13931">
    <property type="entry name" value="UBIQUITINATION FACTOR E4"/>
    <property type="match status" value="1"/>
</dbReference>
<evidence type="ECO:0000256" key="5">
    <source>
        <dbReference type="ARBA" id="ARBA00023242"/>
    </source>
</evidence>
<dbReference type="GO" id="GO:0005737">
    <property type="term" value="C:cytoplasm"/>
    <property type="evidence" value="ECO:0007669"/>
    <property type="project" value="TreeGrafter"/>
</dbReference>
<feature type="region of interest" description="Disordered" evidence="6">
    <location>
        <begin position="131"/>
        <end position="163"/>
    </location>
</feature>
<name>A0A150H2E1_GONPE</name>
<evidence type="ECO:0000256" key="6">
    <source>
        <dbReference type="SAM" id="MobiDB-lite"/>
    </source>
</evidence>
<gene>
    <name evidence="8" type="ORF">GPECTOR_2g1550</name>
</gene>
<dbReference type="GO" id="GO:0036503">
    <property type="term" value="P:ERAD pathway"/>
    <property type="evidence" value="ECO:0007669"/>
    <property type="project" value="InterPro"/>
</dbReference>
<evidence type="ECO:0000313" key="9">
    <source>
        <dbReference type="Proteomes" id="UP000075714"/>
    </source>
</evidence>
<keyword evidence="9" id="KW-1185">Reference proteome</keyword>
<evidence type="ECO:0000256" key="1">
    <source>
        <dbReference type="ARBA" id="ARBA00004123"/>
    </source>
</evidence>
<feature type="compositionally biased region" description="Low complexity" evidence="6">
    <location>
        <begin position="142"/>
        <end position="152"/>
    </location>
</feature>
<dbReference type="InterPro" id="IPR045132">
    <property type="entry name" value="UBE4"/>
</dbReference>
<dbReference type="GO" id="GO:0006511">
    <property type="term" value="P:ubiquitin-dependent protein catabolic process"/>
    <property type="evidence" value="ECO:0007669"/>
    <property type="project" value="InterPro"/>
</dbReference>
<dbReference type="AlphaFoldDB" id="A0A150H2E1"/>